<dbReference type="EMBL" id="DVFN01000089">
    <property type="protein sequence ID" value="HIQ69854.1"/>
    <property type="molecule type" value="Genomic_DNA"/>
</dbReference>
<proteinExistence type="predicted"/>
<evidence type="ECO:0000313" key="3">
    <source>
        <dbReference type="Proteomes" id="UP000886874"/>
    </source>
</evidence>
<feature type="signal peptide" evidence="1">
    <location>
        <begin position="1"/>
        <end position="25"/>
    </location>
</feature>
<name>A0A9D0Z649_9FIRM</name>
<keyword evidence="1" id="KW-0732">Signal</keyword>
<dbReference type="Proteomes" id="UP000886874">
    <property type="component" value="Unassembled WGS sequence"/>
</dbReference>
<protein>
    <recommendedName>
        <fullName evidence="4">Lipoprotein</fullName>
    </recommendedName>
</protein>
<evidence type="ECO:0000256" key="1">
    <source>
        <dbReference type="SAM" id="SignalP"/>
    </source>
</evidence>
<dbReference type="AlphaFoldDB" id="A0A9D0Z649"/>
<evidence type="ECO:0000313" key="2">
    <source>
        <dbReference type="EMBL" id="HIQ69854.1"/>
    </source>
</evidence>
<accession>A0A9D0Z649</accession>
<comment type="caution">
    <text evidence="2">The sequence shown here is derived from an EMBL/GenBank/DDBJ whole genome shotgun (WGS) entry which is preliminary data.</text>
</comment>
<gene>
    <name evidence="2" type="ORF">IAA67_05960</name>
</gene>
<sequence length="117" mass="12200">MKKTMILAGALALALLAGCSAGVISSEDGPTQVVGVTTTADMTPAEQVELVKTLIDAPVEELYEAIGQPADSAYASSCLGEGEDGELYYEGFTVYTYRDTDGSESVYDVMEAPSTEG</sequence>
<organism evidence="2 3">
    <name type="scientific">Candidatus Avoscillospira stercorigallinarum</name>
    <dbReference type="NCBI Taxonomy" id="2840708"/>
    <lineage>
        <taxon>Bacteria</taxon>
        <taxon>Bacillati</taxon>
        <taxon>Bacillota</taxon>
        <taxon>Clostridia</taxon>
        <taxon>Eubacteriales</taxon>
        <taxon>Oscillospiraceae</taxon>
        <taxon>Oscillospiraceae incertae sedis</taxon>
        <taxon>Candidatus Avoscillospira</taxon>
    </lineage>
</organism>
<feature type="chain" id="PRO_5039182334" description="Lipoprotein" evidence="1">
    <location>
        <begin position="26"/>
        <end position="117"/>
    </location>
</feature>
<evidence type="ECO:0008006" key="4">
    <source>
        <dbReference type="Google" id="ProtNLM"/>
    </source>
</evidence>
<reference evidence="2" key="2">
    <citation type="journal article" date="2021" name="PeerJ">
        <title>Extensive microbial diversity within the chicken gut microbiome revealed by metagenomics and culture.</title>
        <authorList>
            <person name="Gilroy R."/>
            <person name="Ravi A."/>
            <person name="Getino M."/>
            <person name="Pursley I."/>
            <person name="Horton D.L."/>
            <person name="Alikhan N.F."/>
            <person name="Baker D."/>
            <person name="Gharbi K."/>
            <person name="Hall N."/>
            <person name="Watson M."/>
            <person name="Adriaenssens E.M."/>
            <person name="Foster-Nyarko E."/>
            <person name="Jarju S."/>
            <person name="Secka A."/>
            <person name="Antonio M."/>
            <person name="Oren A."/>
            <person name="Chaudhuri R.R."/>
            <person name="La Ragione R."/>
            <person name="Hildebrand F."/>
            <person name="Pallen M.J."/>
        </authorList>
    </citation>
    <scope>NUCLEOTIDE SEQUENCE</scope>
    <source>
        <strain evidence="2">ChiSjej2B20-13462</strain>
    </source>
</reference>
<reference evidence="2" key="1">
    <citation type="submission" date="2020-10" db="EMBL/GenBank/DDBJ databases">
        <authorList>
            <person name="Gilroy R."/>
        </authorList>
    </citation>
    <scope>NUCLEOTIDE SEQUENCE</scope>
    <source>
        <strain evidence="2">ChiSjej2B20-13462</strain>
    </source>
</reference>
<dbReference type="PROSITE" id="PS51257">
    <property type="entry name" value="PROKAR_LIPOPROTEIN"/>
    <property type="match status" value="1"/>
</dbReference>